<keyword evidence="1" id="KW-0732">Signal</keyword>
<sequence length="120" mass="12579">MPAFRIVALGSALIAAFPAASATASGPATRLVECRSGSCLLVSGQREDASSPVHINGHAVAVEGARKWRARVPVETVEDWSAPYARTITVAVEGHAEEARLPVGLLGHAENITMLVVRVK</sequence>
<evidence type="ECO:0008006" key="4">
    <source>
        <dbReference type="Google" id="ProtNLM"/>
    </source>
</evidence>
<reference evidence="2 3" key="1">
    <citation type="submission" date="2016-10" db="EMBL/GenBank/DDBJ databases">
        <title>Complete Genome Sequence of the Nonylphenol-Degrading Bacterium Sphingobium cloacae JCM 10874T.</title>
        <authorList>
            <person name="Ootsuka M."/>
            <person name="Nishizawa T."/>
            <person name="Ohta H."/>
        </authorList>
    </citation>
    <scope>NUCLEOTIDE SEQUENCE [LARGE SCALE GENOMIC DNA]</scope>
    <source>
        <strain evidence="2 3">JCM 10874</strain>
    </source>
</reference>
<evidence type="ECO:0000313" key="3">
    <source>
        <dbReference type="Proteomes" id="UP000218272"/>
    </source>
</evidence>
<accession>A0A1E1F558</accession>
<evidence type="ECO:0000256" key="1">
    <source>
        <dbReference type="SAM" id="SignalP"/>
    </source>
</evidence>
<dbReference type="RefSeq" id="WP_066515327.1">
    <property type="nucleotide sequence ID" value="NZ_AP017655.1"/>
</dbReference>
<dbReference type="AlphaFoldDB" id="A0A1E1F558"/>
<dbReference type="EMBL" id="AP017655">
    <property type="protein sequence ID" value="BAV65612.1"/>
    <property type="molecule type" value="Genomic_DNA"/>
</dbReference>
<name>A0A1E1F558_9SPHN</name>
<dbReference type="Proteomes" id="UP000218272">
    <property type="component" value="Chromosome SCLO_1"/>
</dbReference>
<evidence type="ECO:0000313" key="2">
    <source>
        <dbReference type="EMBL" id="BAV65612.1"/>
    </source>
</evidence>
<gene>
    <name evidence="2" type="ORF">SCLO_1025720</name>
</gene>
<dbReference type="OrthoDB" id="7427955at2"/>
<feature type="signal peptide" evidence="1">
    <location>
        <begin position="1"/>
        <end position="22"/>
    </location>
</feature>
<organism evidence="2 3">
    <name type="scientific">Sphingobium cloacae</name>
    <dbReference type="NCBI Taxonomy" id="120107"/>
    <lineage>
        <taxon>Bacteria</taxon>
        <taxon>Pseudomonadati</taxon>
        <taxon>Pseudomonadota</taxon>
        <taxon>Alphaproteobacteria</taxon>
        <taxon>Sphingomonadales</taxon>
        <taxon>Sphingomonadaceae</taxon>
        <taxon>Sphingobium</taxon>
    </lineage>
</organism>
<feature type="chain" id="PRO_5009112535" description="Secreted protein" evidence="1">
    <location>
        <begin position="23"/>
        <end position="120"/>
    </location>
</feature>
<dbReference type="KEGG" id="sclo:SCLO_1025720"/>
<protein>
    <recommendedName>
        <fullName evidence="4">Secreted protein</fullName>
    </recommendedName>
</protein>
<proteinExistence type="predicted"/>
<keyword evidence="3" id="KW-1185">Reference proteome</keyword>